<keyword evidence="2" id="KW-1185">Reference proteome</keyword>
<sequence>MIEFNVMEKDNEFGFICYFGDLSNEEIEVIDDYWLVTEDGGVNGGFAYSVSRVSERHGLREGDVRIIIKKGSGFCAPGGVGLCGSCGDVVLLSSRMKYKEALKGKRGTCKNCLQEQREKFDEECEKKLVEYLESSLSVEGYEYSDLKYLDKVFLLAILTMNYDGDGPLKLGAGGFGWSGFKSIDAEALNSLVARKAVRRVERMGDEAVMAYVRLRGGSAEKKSLLSNAGLRDIPQPGFYINLPDGLYNINDFMQAVNDDVVEGCITIDDIEDIRRLVNDVRVEKLYAVVGYLGMSYRLKINHNIKLDAVLRHIAVTYPLDKAYYTMTRMVKDVIEYMHVEYVNSFAAEHLFTKFLESYLSKVKTRGWELKIARSLPQEITSSNLEAMVTAIFLEGALSWDELSATEVAERWVSKLHVAESHG</sequence>
<reference evidence="1 2" key="1">
    <citation type="submission" date="2023-03" db="EMBL/GenBank/DDBJ databases">
        <title>Halomonas sp. nov., isolated from Korean tranditional fermented seafood 'Jeotgal'.</title>
        <authorList>
            <person name="Kim B."/>
            <person name="Shin N.-R."/>
        </authorList>
    </citation>
    <scope>NUCLEOTIDE SEQUENCE [LARGE SCALE GENOMIC DNA]</scope>
    <source>
        <strain evidence="1 2">SG2L-4</strain>
    </source>
</reference>
<name>A0ABY9Z384_9GAMM</name>
<dbReference type="RefSeq" id="WP_311885346.1">
    <property type="nucleotide sequence ID" value="NZ_CP119391.1"/>
</dbReference>
<gene>
    <name evidence="1" type="ORF">P1P91_06445</name>
</gene>
<protein>
    <submittedName>
        <fullName evidence="1">Uncharacterized protein</fullName>
    </submittedName>
</protein>
<dbReference type="Proteomes" id="UP001301869">
    <property type="component" value="Chromosome"/>
</dbReference>
<evidence type="ECO:0000313" key="2">
    <source>
        <dbReference type="Proteomes" id="UP001301869"/>
    </source>
</evidence>
<accession>A0ABY9Z384</accession>
<dbReference type="EMBL" id="CP119391">
    <property type="protein sequence ID" value="WNK21308.1"/>
    <property type="molecule type" value="Genomic_DNA"/>
</dbReference>
<organism evidence="1 2">
    <name type="scientific">Halomonas piscis</name>
    <dbReference type="NCBI Taxonomy" id="3031727"/>
    <lineage>
        <taxon>Bacteria</taxon>
        <taxon>Pseudomonadati</taxon>
        <taxon>Pseudomonadota</taxon>
        <taxon>Gammaproteobacteria</taxon>
        <taxon>Oceanospirillales</taxon>
        <taxon>Halomonadaceae</taxon>
        <taxon>Halomonas</taxon>
    </lineage>
</organism>
<proteinExistence type="predicted"/>
<evidence type="ECO:0000313" key="1">
    <source>
        <dbReference type="EMBL" id="WNK21308.1"/>
    </source>
</evidence>